<keyword evidence="2" id="KW-1185">Reference proteome</keyword>
<dbReference type="AlphaFoldDB" id="A0A5B7GK71"/>
<dbReference type="Proteomes" id="UP000324222">
    <property type="component" value="Unassembled WGS sequence"/>
</dbReference>
<comment type="caution">
    <text evidence="1">The sequence shown here is derived from an EMBL/GenBank/DDBJ whole genome shotgun (WGS) entry which is preliminary data.</text>
</comment>
<evidence type="ECO:0000313" key="1">
    <source>
        <dbReference type="EMBL" id="MPC57969.1"/>
    </source>
</evidence>
<accession>A0A5B7GK71</accession>
<proteinExistence type="predicted"/>
<gene>
    <name evidence="1" type="ORF">E2C01_051961</name>
</gene>
<evidence type="ECO:0000313" key="2">
    <source>
        <dbReference type="Proteomes" id="UP000324222"/>
    </source>
</evidence>
<name>A0A5B7GK71_PORTR</name>
<dbReference type="EMBL" id="VSRR010015237">
    <property type="protein sequence ID" value="MPC57969.1"/>
    <property type="molecule type" value="Genomic_DNA"/>
</dbReference>
<organism evidence="1 2">
    <name type="scientific">Portunus trituberculatus</name>
    <name type="common">Swimming crab</name>
    <name type="synonym">Neptunus trituberculatus</name>
    <dbReference type="NCBI Taxonomy" id="210409"/>
    <lineage>
        <taxon>Eukaryota</taxon>
        <taxon>Metazoa</taxon>
        <taxon>Ecdysozoa</taxon>
        <taxon>Arthropoda</taxon>
        <taxon>Crustacea</taxon>
        <taxon>Multicrustacea</taxon>
        <taxon>Malacostraca</taxon>
        <taxon>Eumalacostraca</taxon>
        <taxon>Eucarida</taxon>
        <taxon>Decapoda</taxon>
        <taxon>Pleocyemata</taxon>
        <taxon>Brachyura</taxon>
        <taxon>Eubrachyura</taxon>
        <taxon>Portunoidea</taxon>
        <taxon>Portunidae</taxon>
        <taxon>Portuninae</taxon>
        <taxon>Portunus</taxon>
    </lineage>
</organism>
<reference evidence="1 2" key="1">
    <citation type="submission" date="2019-05" db="EMBL/GenBank/DDBJ databases">
        <title>Another draft genome of Portunus trituberculatus and its Hox gene families provides insights of decapod evolution.</title>
        <authorList>
            <person name="Jeong J.-H."/>
            <person name="Song I."/>
            <person name="Kim S."/>
            <person name="Choi T."/>
            <person name="Kim D."/>
            <person name="Ryu S."/>
            <person name="Kim W."/>
        </authorList>
    </citation>
    <scope>NUCLEOTIDE SEQUENCE [LARGE SCALE GENOMIC DNA]</scope>
    <source>
        <tissue evidence="1">Muscle</tissue>
    </source>
</reference>
<sequence>MQAHTTDITTKKEKPSEPKLWLLKNTTSITRAGIVPAKVSRRDSCERSIALVVNAKKINLHHHSNPVLEASQS</sequence>
<protein>
    <submittedName>
        <fullName evidence="1">Uncharacterized protein</fullName>
    </submittedName>
</protein>